<accession>A0AAV2NKD0</accession>
<feature type="transmembrane region" description="Helical" evidence="10">
    <location>
        <begin position="245"/>
        <end position="268"/>
    </location>
</feature>
<dbReference type="EMBL" id="OZ034825">
    <property type="protein sequence ID" value="CAL1680770.1"/>
    <property type="molecule type" value="Genomic_DNA"/>
</dbReference>
<dbReference type="GO" id="GO:0007165">
    <property type="term" value="P:signal transduction"/>
    <property type="evidence" value="ECO:0007669"/>
    <property type="project" value="UniProtKB-KW"/>
</dbReference>
<name>A0AAV2NKD0_9HYME</name>
<dbReference type="PANTHER" id="PTHR21137">
    <property type="entry name" value="ODORANT RECEPTOR"/>
    <property type="match status" value="1"/>
</dbReference>
<evidence type="ECO:0000256" key="9">
    <source>
        <dbReference type="ARBA" id="ARBA00023224"/>
    </source>
</evidence>
<evidence type="ECO:0000256" key="4">
    <source>
        <dbReference type="ARBA" id="ARBA00022692"/>
    </source>
</evidence>
<dbReference type="AlphaFoldDB" id="A0AAV2NKD0"/>
<reference evidence="11" key="1">
    <citation type="submission" date="2024-04" db="EMBL/GenBank/DDBJ databases">
        <authorList>
            <consortium name="Molecular Ecology Group"/>
        </authorList>
    </citation>
    <scope>NUCLEOTIDE SEQUENCE</scope>
</reference>
<feature type="transmembrane region" description="Helical" evidence="10">
    <location>
        <begin position="40"/>
        <end position="61"/>
    </location>
</feature>
<protein>
    <recommendedName>
        <fullName evidence="10">Odorant receptor</fullName>
    </recommendedName>
</protein>
<evidence type="ECO:0000256" key="8">
    <source>
        <dbReference type="ARBA" id="ARBA00023170"/>
    </source>
</evidence>
<evidence type="ECO:0000256" key="10">
    <source>
        <dbReference type="RuleBase" id="RU351113"/>
    </source>
</evidence>
<keyword evidence="7 10" id="KW-0472">Membrane</keyword>
<feature type="transmembrane region" description="Helical" evidence="10">
    <location>
        <begin position="126"/>
        <end position="151"/>
    </location>
</feature>
<evidence type="ECO:0000256" key="2">
    <source>
        <dbReference type="ARBA" id="ARBA00022475"/>
    </source>
</evidence>
<feature type="transmembrane region" description="Helical" evidence="10">
    <location>
        <begin position="67"/>
        <end position="90"/>
    </location>
</feature>
<keyword evidence="3 10" id="KW-0716">Sensory transduction</keyword>
<keyword evidence="5 10" id="KW-0552">Olfaction</keyword>
<dbReference type="PANTHER" id="PTHR21137:SF35">
    <property type="entry name" value="ODORANT RECEPTOR 19A-RELATED"/>
    <property type="match status" value="1"/>
</dbReference>
<keyword evidence="4 10" id="KW-0812">Transmembrane</keyword>
<keyword evidence="8 10" id="KW-0675">Receptor</keyword>
<evidence type="ECO:0000313" key="11">
    <source>
        <dbReference type="EMBL" id="CAL1680770.1"/>
    </source>
</evidence>
<gene>
    <name evidence="11" type="ORF">LPLAT_LOCUS6734</name>
</gene>
<evidence type="ECO:0000256" key="7">
    <source>
        <dbReference type="ARBA" id="ARBA00023136"/>
    </source>
</evidence>
<evidence type="ECO:0000256" key="3">
    <source>
        <dbReference type="ARBA" id="ARBA00022606"/>
    </source>
</evidence>
<evidence type="ECO:0000256" key="6">
    <source>
        <dbReference type="ARBA" id="ARBA00022989"/>
    </source>
</evidence>
<comment type="caution">
    <text evidence="10">Lacks conserved residue(s) required for the propagation of feature annotation.</text>
</comment>
<keyword evidence="9 10" id="KW-0807">Transducer</keyword>
<evidence type="ECO:0000256" key="5">
    <source>
        <dbReference type="ARBA" id="ARBA00022725"/>
    </source>
</evidence>
<sequence>MACSVTFEKLITFLRMHLVFACCWPLPPTATKMQITYDKFFRLFNGLHSMLMICAVTYRIISQYDNILVIMQLGCVLGTLCEVPLQIYLFMQQYDRLQNVILKMENYSKHANPTERDVIQEYINKYIVIYGMMLILMTVTLVALILVPLVLAHPVLELEYPFSIDYQPMKGIIYLHQSFALYQVYAQVCATVFLALLLWFSTARFEILANKFRMATEHSDWKACIREHQELLRFAKQVTLSISHVTLSSLGVSTITVIFSGLTFLGQFPMFVKMQYSIVCCSSLAKVFLCTWPADHLMSMSSYVGDAAYNSSWYEHGVATQKIMLYTLFRAQRPVIVSVPGLVAALSLQHYASYVSMAFSYLTSFRAILSTDVD</sequence>
<comment type="similarity">
    <text evidence="10">Belongs to the insect chemoreceptor superfamily. Heteromeric odorant receptor channel (TC 1.A.69) family.</text>
</comment>
<organism evidence="11 12">
    <name type="scientific">Lasius platythorax</name>
    <dbReference type="NCBI Taxonomy" id="488582"/>
    <lineage>
        <taxon>Eukaryota</taxon>
        <taxon>Metazoa</taxon>
        <taxon>Ecdysozoa</taxon>
        <taxon>Arthropoda</taxon>
        <taxon>Hexapoda</taxon>
        <taxon>Insecta</taxon>
        <taxon>Pterygota</taxon>
        <taxon>Neoptera</taxon>
        <taxon>Endopterygota</taxon>
        <taxon>Hymenoptera</taxon>
        <taxon>Apocrita</taxon>
        <taxon>Aculeata</taxon>
        <taxon>Formicoidea</taxon>
        <taxon>Formicidae</taxon>
        <taxon>Formicinae</taxon>
        <taxon>Lasius</taxon>
        <taxon>Lasius</taxon>
    </lineage>
</organism>
<dbReference type="InterPro" id="IPR004117">
    <property type="entry name" value="7tm6_olfct_rcpt"/>
</dbReference>
<proteinExistence type="inferred from homology"/>
<evidence type="ECO:0000313" key="12">
    <source>
        <dbReference type="Proteomes" id="UP001497644"/>
    </source>
</evidence>
<comment type="subcellular location">
    <subcellularLocation>
        <location evidence="1 10">Cell membrane</location>
        <topology evidence="1 10">Multi-pass membrane protein</topology>
    </subcellularLocation>
</comment>
<keyword evidence="12" id="KW-1185">Reference proteome</keyword>
<keyword evidence="6 10" id="KW-1133">Transmembrane helix</keyword>
<keyword evidence="2" id="KW-1003">Cell membrane</keyword>
<dbReference type="GO" id="GO:0005886">
    <property type="term" value="C:plasma membrane"/>
    <property type="evidence" value="ECO:0007669"/>
    <property type="project" value="UniProtKB-SubCell"/>
</dbReference>
<dbReference type="Pfam" id="PF02949">
    <property type="entry name" value="7tm_6"/>
    <property type="match status" value="1"/>
</dbReference>
<dbReference type="Proteomes" id="UP001497644">
    <property type="component" value="Chromosome 2"/>
</dbReference>
<dbReference type="GO" id="GO:0005549">
    <property type="term" value="F:odorant binding"/>
    <property type="evidence" value="ECO:0007669"/>
    <property type="project" value="InterPro"/>
</dbReference>
<evidence type="ECO:0000256" key="1">
    <source>
        <dbReference type="ARBA" id="ARBA00004651"/>
    </source>
</evidence>
<dbReference type="GO" id="GO:0004984">
    <property type="term" value="F:olfactory receptor activity"/>
    <property type="evidence" value="ECO:0007669"/>
    <property type="project" value="InterPro"/>
</dbReference>
<feature type="transmembrane region" description="Helical" evidence="10">
    <location>
        <begin position="184"/>
        <end position="205"/>
    </location>
</feature>